<accession>A0A4R7STJ9</accession>
<evidence type="ECO:0000313" key="1">
    <source>
        <dbReference type="EMBL" id="TDU81578.1"/>
    </source>
</evidence>
<evidence type="ECO:0000313" key="2">
    <source>
        <dbReference type="Proteomes" id="UP000295662"/>
    </source>
</evidence>
<protein>
    <submittedName>
        <fullName evidence="1">Uncharacterized protein</fullName>
    </submittedName>
</protein>
<name>A0A4R7STJ9_9BACT</name>
<keyword evidence="2" id="KW-1185">Reference proteome</keyword>
<dbReference type="OrthoDB" id="285083at2"/>
<sequence>MDDEAMRVLLAMGLGHTDAAKWIIQNKVFPGTLTRSVALRVEIRKSMENVIITDEDGQPMEVVKYSMDRARTERFIIRVTKGLLRHYYPHYDASEDRWTAIHMGLELAELAKIETLKDQLPHFDERGNGVVCYKFGFTQEGLTGIWLVLFYGTTLFLVTHTHGSTI</sequence>
<dbReference type="RefSeq" id="WP_133793518.1">
    <property type="nucleotide sequence ID" value="NZ_SOCA01000001.1"/>
</dbReference>
<gene>
    <name evidence="1" type="ORF">EI77_00888</name>
</gene>
<dbReference type="AlphaFoldDB" id="A0A4R7STJ9"/>
<dbReference type="Proteomes" id="UP000295662">
    <property type="component" value="Unassembled WGS sequence"/>
</dbReference>
<reference evidence="1 2" key="1">
    <citation type="submission" date="2019-03" db="EMBL/GenBank/DDBJ databases">
        <title>Genomic Encyclopedia of Archaeal and Bacterial Type Strains, Phase II (KMG-II): from individual species to whole genera.</title>
        <authorList>
            <person name="Goeker M."/>
        </authorList>
    </citation>
    <scope>NUCLEOTIDE SEQUENCE [LARGE SCALE GENOMIC DNA]</scope>
    <source>
        <strain evidence="1 2">ATCC 25309</strain>
    </source>
</reference>
<proteinExistence type="predicted"/>
<organism evidence="1 2">
    <name type="scientific">Prosthecobacter fusiformis</name>
    <dbReference type="NCBI Taxonomy" id="48464"/>
    <lineage>
        <taxon>Bacteria</taxon>
        <taxon>Pseudomonadati</taxon>
        <taxon>Verrucomicrobiota</taxon>
        <taxon>Verrucomicrobiia</taxon>
        <taxon>Verrucomicrobiales</taxon>
        <taxon>Verrucomicrobiaceae</taxon>
        <taxon>Prosthecobacter</taxon>
    </lineage>
</organism>
<comment type="caution">
    <text evidence="1">The sequence shown here is derived from an EMBL/GenBank/DDBJ whole genome shotgun (WGS) entry which is preliminary data.</text>
</comment>
<dbReference type="EMBL" id="SOCA01000001">
    <property type="protein sequence ID" value="TDU81578.1"/>
    <property type="molecule type" value="Genomic_DNA"/>
</dbReference>